<name>A0AAV4QIS4_9ARAC</name>
<dbReference type="Proteomes" id="UP001054837">
    <property type="component" value="Unassembled WGS sequence"/>
</dbReference>
<evidence type="ECO:0000256" key="5">
    <source>
        <dbReference type="ARBA" id="ARBA00023136"/>
    </source>
</evidence>
<keyword evidence="5 8" id="KW-0472">Membrane</keyword>
<feature type="transmembrane region" description="Helical" evidence="8">
    <location>
        <begin position="24"/>
        <end position="44"/>
    </location>
</feature>
<dbReference type="EMBL" id="BPLQ01004589">
    <property type="protein sequence ID" value="GIY09229.1"/>
    <property type="molecule type" value="Genomic_DNA"/>
</dbReference>
<feature type="transmembrane region" description="Helical" evidence="8">
    <location>
        <begin position="80"/>
        <end position="103"/>
    </location>
</feature>
<evidence type="ECO:0000256" key="2">
    <source>
        <dbReference type="ARBA" id="ARBA00022475"/>
    </source>
</evidence>
<evidence type="ECO:0000256" key="8">
    <source>
        <dbReference type="SAM" id="Phobius"/>
    </source>
</evidence>
<dbReference type="InterPro" id="IPR052192">
    <property type="entry name" value="Insect_Ionotropic_Sensory_Rcpt"/>
</dbReference>
<organism evidence="9 10">
    <name type="scientific">Caerostris darwini</name>
    <dbReference type="NCBI Taxonomy" id="1538125"/>
    <lineage>
        <taxon>Eukaryota</taxon>
        <taxon>Metazoa</taxon>
        <taxon>Ecdysozoa</taxon>
        <taxon>Arthropoda</taxon>
        <taxon>Chelicerata</taxon>
        <taxon>Arachnida</taxon>
        <taxon>Araneae</taxon>
        <taxon>Araneomorphae</taxon>
        <taxon>Entelegynae</taxon>
        <taxon>Araneoidea</taxon>
        <taxon>Araneidae</taxon>
        <taxon>Caerostris</taxon>
    </lineage>
</organism>
<sequence length="348" mass="39790">MTFLIEKPGAYPTSLAFIRPFDSALWNLTLAVLFLMPLVMKLLLSTKDTYIHMFLKLLGSVLRQPTISDRDFTKSLSSSWMIFGMILTFSYSAVLLSVLTIPLQIPVVKNFVELSEAVRKNNYRFYIPKGTFILDALRKHEKEHMRYLGESILRNKWFWNAKQKIDKKLATSTVRSVFVSTAGPEDWKRYYLSDDSFWSSKFAFAMKRGFCYKKKLNSIISRLTGAGIYTKFVQDQSFRLSMNNRSIRTVKVETEPLTNNDLIGSFMLLSIGLKLCKFILLQLSSVDDFSGTIPASLESRKEAEKPETESFPLSAKRKNSPSYLRIVKSSAFLFVALRNSIKMTPSAA</sequence>
<keyword evidence="10" id="KW-1185">Reference proteome</keyword>
<evidence type="ECO:0000256" key="6">
    <source>
        <dbReference type="ARBA" id="ARBA00023170"/>
    </source>
</evidence>
<keyword evidence="6" id="KW-0675">Receptor</keyword>
<keyword evidence="3 8" id="KW-0812">Transmembrane</keyword>
<evidence type="ECO:0000256" key="3">
    <source>
        <dbReference type="ARBA" id="ARBA00022692"/>
    </source>
</evidence>
<comment type="subcellular location">
    <subcellularLocation>
        <location evidence="1">Cell membrane</location>
        <topology evidence="1">Multi-pass membrane protein</topology>
    </subcellularLocation>
</comment>
<comment type="caution">
    <text evidence="9">The sequence shown here is derived from an EMBL/GenBank/DDBJ whole genome shotgun (WGS) entry which is preliminary data.</text>
</comment>
<protein>
    <submittedName>
        <fullName evidence="9">Lig_chan-Glu_bd domain-containing protein</fullName>
    </submittedName>
</protein>
<evidence type="ECO:0000256" key="7">
    <source>
        <dbReference type="ARBA" id="ARBA00023180"/>
    </source>
</evidence>
<reference evidence="9 10" key="1">
    <citation type="submission" date="2021-06" db="EMBL/GenBank/DDBJ databases">
        <title>Caerostris darwini draft genome.</title>
        <authorList>
            <person name="Kono N."/>
            <person name="Arakawa K."/>
        </authorList>
    </citation>
    <scope>NUCLEOTIDE SEQUENCE [LARGE SCALE GENOMIC DNA]</scope>
</reference>
<gene>
    <name evidence="9" type="primary">AVEN_269549_1</name>
    <name evidence="9" type="ORF">CDAR_15341</name>
</gene>
<dbReference type="PANTHER" id="PTHR42643:SF24">
    <property type="entry name" value="IONOTROPIC RECEPTOR 60A"/>
    <property type="match status" value="1"/>
</dbReference>
<keyword evidence="2" id="KW-1003">Cell membrane</keyword>
<proteinExistence type="predicted"/>
<evidence type="ECO:0000256" key="4">
    <source>
        <dbReference type="ARBA" id="ARBA00022989"/>
    </source>
</evidence>
<dbReference type="GO" id="GO:0005886">
    <property type="term" value="C:plasma membrane"/>
    <property type="evidence" value="ECO:0007669"/>
    <property type="project" value="UniProtKB-SubCell"/>
</dbReference>
<keyword evidence="7" id="KW-0325">Glycoprotein</keyword>
<dbReference type="PANTHER" id="PTHR42643">
    <property type="entry name" value="IONOTROPIC RECEPTOR 20A-RELATED"/>
    <property type="match status" value="1"/>
</dbReference>
<evidence type="ECO:0000256" key="1">
    <source>
        <dbReference type="ARBA" id="ARBA00004651"/>
    </source>
</evidence>
<keyword evidence="4 8" id="KW-1133">Transmembrane helix</keyword>
<accession>A0AAV4QIS4</accession>
<dbReference type="AlphaFoldDB" id="A0AAV4QIS4"/>
<evidence type="ECO:0000313" key="9">
    <source>
        <dbReference type="EMBL" id="GIY09229.1"/>
    </source>
</evidence>
<evidence type="ECO:0000313" key="10">
    <source>
        <dbReference type="Proteomes" id="UP001054837"/>
    </source>
</evidence>